<evidence type="ECO:0000259" key="13">
    <source>
        <dbReference type="Pfam" id="PF03895"/>
    </source>
</evidence>
<dbReference type="GO" id="GO:0015031">
    <property type="term" value="P:protein transport"/>
    <property type="evidence" value="ECO:0007669"/>
    <property type="project" value="UniProtKB-KW"/>
</dbReference>
<feature type="domain" description="Trimeric autotransporter adhesin YadA-like head" evidence="14">
    <location>
        <begin position="240"/>
        <end position="266"/>
    </location>
</feature>
<dbReference type="CDD" id="cd12820">
    <property type="entry name" value="LbR_YadA-like"/>
    <property type="match status" value="1"/>
</dbReference>
<proteinExistence type="inferred from homology"/>
<feature type="domain" description="Trimeric autotransporter adhesin YadA-like stalk" evidence="15">
    <location>
        <begin position="340"/>
        <end position="374"/>
    </location>
</feature>
<evidence type="ECO:0000256" key="6">
    <source>
        <dbReference type="ARBA" id="ARBA00022692"/>
    </source>
</evidence>
<dbReference type="STRING" id="1902579.BHV28_09620"/>
<evidence type="ECO:0000256" key="1">
    <source>
        <dbReference type="ARBA" id="ARBA00004241"/>
    </source>
</evidence>
<evidence type="ECO:0000313" key="16">
    <source>
        <dbReference type="EMBL" id="AQS41658.1"/>
    </source>
</evidence>
<feature type="domain" description="Trimeric autotransporter adhesin YadA-like head" evidence="14">
    <location>
        <begin position="210"/>
        <end position="230"/>
    </location>
</feature>
<evidence type="ECO:0000256" key="7">
    <source>
        <dbReference type="ARBA" id="ARBA00022729"/>
    </source>
</evidence>
<dbReference type="GO" id="GO:0009279">
    <property type="term" value="C:cell outer membrane"/>
    <property type="evidence" value="ECO:0007669"/>
    <property type="project" value="UniProtKB-SubCell"/>
</dbReference>
<evidence type="ECO:0000313" key="17">
    <source>
        <dbReference type="Proteomes" id="UP000188912"/>
    </source>
</evidence>
<evidence type="ECO:0000256" key="12">
    <source>
        <dbReference type="SAM" id="Phobius"/>
    </source>
</evidence>
<dbReference type="SUPFAM" id="SSF101967">
    <property type="entry name" value="Adhesin YadA, collagen-binding domain"/>
    <property type="match status" value="2"/>
</dbReference>
<accession>A0A1U9JUX6</accession>
<evidence type="ECO:0000256" key="8">
    <source>
        <dbReference type="ARBA" id="ARBA00022927"/>
    </source>
</evidence>
<dbReference type="Pfam" id="PF03895">
    <property type="entry name" value="YadA_anchor"/>
    <property type="match status" value="1"/>
</dbReference>
<dbReference type="Gene3D" id="2.150.10.10">
    <property type="entry name" value="Serralysin-like metalloprotease, C-terminal"/>
    <property type="match status" value="2"/>
</dbReference>
<comment type="subcellular location">
    <subcellularLocation>
        <location evidence="2">Cell outer membrane</location>
    </subcellularLocation>
    <subcellularLocation>
        <location evidence="1">Cell surface</location>
    </subcellularLocation>
</comment>
<keyword evidence="10" id="KW-0998">Cell outer membrane</keyword>
<evidence type="ECO:0000256" key="11">
    <source>
        <dbReference type="SAM" id="MobiDB-lite"/>
    </source>
</evidence>
<keyword evidence="8" id="KW-0653">Protein transport</keyword>
<feature type="domain" description="Trimeric autotransporter adhesin YadA-like head" evidence="14">
    <location>
        <begin position="281"/>
        <end position="307"/>
    </location>
</feature>
<dbReference type="InterPro" id="IPR005594">
    <property type="entry name" value="YadA_C"/>
</dbReference>
<feature type="domain" description="Trimeric autotransporter adhesin YadA-like stalk" evidence="15">
    <location>
        <begin position="594"/>
        <end position="636"/>
    </location>
</feature>
<feature type="domain" description="Trimeric autotransporter adhesin YadA-like stalk" evidence="15">
    <location>
        <begin position="471"/>
        <end position="509"/>
    </location>
</feature>
<dbReference type="KEGG" id="thd:BHV28_09620"/>
<evidence type="ECO:0000256" key="5">
    <source>
        <dbReference type="ARBA" id="ARBA00022452"/>
    </source>
</evidence>
<dbReference type="InterPro" id="IPR008635">
    <property type="entry name" value="Coiled_stalk_dom"/>
</dbReference>
<evidence type="ECO:0000256" key="3">
    <source>
        <dbReference type="ARBA" id="ARBA00005848"/>
    </source>
</evidence>
<evidence type="ECO:0000256" key="10">
    <source>
        <dbReference type="ARBA" id="ARBA00023237"/>
    </source>
</evidence>
<organism evidence="16 17">
    <name type="scientific">Candidatus Tokpelaia hoelldobleri</name>
    <dbReference type="NCBI Taxonomy" id="1902579"/>
    <lineage>
        <taxon>Bacteria</taxon>
        <taxon>Pseudomonadati</taxon>
        <taxon>Pseudomonadota</taxon>
        <taxon>Alphaproteobacteria</taxon>
        <taxon>Hyphomicrobiales</taxon>
        <taxon>Candidatus Tokpelaia</taxon>
    </lineage>
</organism>
<keyword evidence="5" id="KW-1134">Transmembrane beta strand</keyword>
<evidence type="ECO:0000259" key="14">
    <source>
        <dbReference type="Pfam" id="PF05658"/>
    </source>
</evidence>
<comment type="similarity">
    <text evidence="3">Belongs to the autotransporter-2 (AT-2) (TC 1.B.40) family.</text>
</comment>
<dbReference type="GO" id="GO:0009986">
    <property type="term" value="C:cell surface"/>
    <property type="evidence" value="ECO:0007669"/>
    <property type="project" value="UniProtKB-SubCell"/>
</dbReference>
<reference evidence="16 17" key="1">
    <citation type="journal article" date="2010" name="Science">
        <title>Genomic comparison of the ants Camponotus floridanus and Harpegnathos saltator.</title>
        <authorList>
            <person name="Bonasio R."/>
            <person name="Zhang G."/>
            <person name="Ye C."/>
            <person name="Mutti N.S."/>
            <person name="Fang X."/>
            <person name="Qin N."/>
            <person name="Donahue G."/>
            <person name="Yang P."/>
            <person name="Li Q."/>
            <person name="Li C."/>
            <person name="Zhang P."/>
            <person name="Huang Z."/>
            <person name="Berger S.L."/>
            <person name="Reinberg D."/>
            <person name="Wang J."/>
            <person name="Liebig J."/>
        </authorList>
    </citation>
    <scope>NUCLEOTIDE SEQUENCE [LARGE SCALE GENOMIC DNA]</scope>
    <source>
        <strain evidence="16 17">Hsal</strain>
    </source>
</reference>
<dbReference type="Gene3D" id="3.30.1300.30">
    <property type="entry name" value="GSPII I/J protein-like"/>
    <property type="match status" value="1"/>
</dbReference>
<keyword evidence="4" id="KW-0813">Transport</keyword>
<evidence type="ECO:0000256" key="4">
    <source>
        <dbReference type="ARBA" id="ARBA00022448"/>
    </source>
</evidence>
<keyword evidence="9 12" id="KW-0472">Membrane</keyword>
<dbReference type="Pfam" id="PF05658">
    <property type="entry name" value="YadA_head"/>
    <property type="match status" value="3"/>
</dbReference>
<sequence>MSKSKCGAQRPILIGNYSNKSSKTPLQKHDRTAHSGGMGVATLSSNKRRSKLGSKLLTTMGALSLAMTTSLTPAFAAIAGSDGGLGAAASANSIALIGDGDFGPLTSGPLTSNPFSVGGIYGFGSQGSALGVSNMYNAGNGMSGWSVWNGANGYTISNVSQSSHSKGTDQAQTQAYGANSTAIDSRVLTVADDSYNIQIGKNAKASGSNGAIAIGSSSFAEGAGAIAIGSSGTFSAKTYAKGVDSLAFGNGAMAEDQAGTALGVGARAKGAFSAALSESIAQGKSSVALGNKANAGYDNSVALGAYSETGSTAPTGLGFATGTAAPTSVVSVGNSKAQRRITNVSAGAEATDAVNVSQLEAIAKNAASSLGGGAGYDSTGKYIGPSYTVQGKTHNNVGSALESVDTNITDVKGDITNINADINSIGDWITNITGYINNDSIGPVRRTGDDALTLVAKGGDATNPGAAQTLKNVKAGEIAKESTDAVNGSQLFATNTNVAAYLGGGAGYINGAWTGPTYNLTNIDANGKSSSKSYNNVGDALGSLGNSISNVNNHINNLDKKIDNLVEIPQDDSLKWNDKKDAFDASAKGKQSNKIMNLADGKIAQGSKDAVNGGQLWDTNKRLDGVEGAVGDVAKNSVTYDKDSNGNKTNKVTLQGGDSSKPVTITNVADGKIEKNSKDAVNGGQVHDYTQKKMTAAVDESKHYTDTRVKNILSDANGYTDMRFNQLNREVGQVRTEARRAAAIGLAASSLRFDDTPGKLSVALGSGFWKGEGALAFGAGYTSDSGRVRGNITGTSAGGSFGVGAGVSFTLN</sequence>
<gene>
    <name evidence="16" type="primary">badA2</name>
    <name evidence="16" type="ORF">BHV28_09620</name>
</gene>
<feature type="domain" description="Trimeric autotransporter adhesin YadA-like stalk" evidence="15">
    <location>
        <begin position="665"/>
        <end position="692"/>
    </location>
</feature>
<dbReference type="Proteomes" id="UP000188912">
    <property type="component" value="Chromosome"/>
</dbReference>
<evidence type="ECO:0000256" key="9">
    <source>
        <dbReference type="ARBA" id="ARBA00023136"/>
    </source>
</evidence>
<dbReference type="Pfam" id="PF05662">
    <property type="entry name" value="YadA_stalk"/>
    <property type="match status" value="4"/>
</dbReference>
<dbReference type="EMBL" id="CP017315">
    <property type="protein sequence ID" value="AQS41658.1"/>
    <property type="molecule type" value="Genomic_DNA"/>
</dbReference>
<reference evidence="16 17" key="2">
    <citation type="journal article" date="2016" name="Sci. Rep.">
        <title>The genome of Rhizobiales bacteria in predatory ants reveals urease gene functions but no genes for nitrogen fixation.</title>
        <authorList>
            <person name="Neuvonen M.M."/>
            <person name="Tamarit D."/>
            <person name="Naslund K."/>
            <person name="Liebig J."/>
            <person name="Feldhaar H."/>
            <person name="Moran N.A."/>
            <person name="Guy L."/>
            <person name="Andersson S.G."/>
        </authorList>
    </citation>
    <scope>NUCLEOTIDE SEQUENCE [LARGE SCALE GENOMIC DNA]</scope>
    <source>
        <strain evidence="16 17">Hsal</strain>
    </source>
</reference>
<dbReference type="Gene3D" id="6.10.250.2030">
    <property type="match status" value="2"/>
</dbReference>
<dbReference type="InterPro" id="IPR045584">
    <property type="entry name" value="Pilin-like"/>
</dbReference>
<keyword evidence="6 12" id="KW-0812">Transmembrane</keyword>
<feature type="domain" description="Trimeric autotransporter adhesin YadA-like C-terminal membrane anchor" evidence="13">
    <location>
        <begin position="754"/>
        <end position="810"/>
    </location>
</feature>
<name>A0A1U9JUX6_9HYPH</name>
<dbReference type="InterPro" id="IPR011049">
    <property type="entry name" value="Serralysin-like_metalloprot_C"/>
</dbReference>
<evidence type="ECO:0000256" key="2">
    <source>
        <dbReference type="ARBA" id="ARBA00004442"/>
    </source>
</evidence>
<evidence type="ECO:0000259" key="15">
    <source>
        <dbReference type="Pfam" id="PF05662"/>
    </source>
</evidence>
<feature type="transmembrane region" description="Helical" evidence="12">
    <location>
        <begin position="56"/>
        <end position="78"/>
    </location>
</feature>
<dbReference type="Gene3D" id="1.20.5.170">
    <property type="match status" value="1"/>
</dbReference>
<keyword evidence="17" id="KW-1185">Reference proteome</keyword>
<dbReference type="SUPFAM" id="SSF54523">
    <property type="entry name" value="Pili subunits"/>
    <property type="match status" value="1"/>
</dbReference>
<feature type="region of interest" description="Disordered" evidence="11">
    <location>
        <begin position="17"/>
        <end position="47"/>
    </location>
</feature>
<dbReference type="InterPro" id="IPR008640">
    <property type="entry name" value="Adhesin_Head_dom"/>
</dbReference>
<dbReference type="AlphaFoldDB" id="A0A1U9JUX6"/>
<keyword evidence="12" id="KW-1133">Transmembrane helix</keyword>
<protein>
    <submittedName>
        <fullName evidence="16">Trimeric autotransporter adhesin</fullName>
    </submittedName>
</protein>
<dbReference type="Gene3D" id="6.10.250.2040">
    <property type="match status" value="2"/>
</dbReference>
<keyword evidence="7" id="KW-0732">Signal</keyword>